<evidence type="ECO:0000256" key="7">
    <source>
        <dbReference type="ARBA" id="ARBA00022786"/>
    </source>
</evidence>
<dbReference type="InterPro" id="IPR031127">
    <property type="entry name" value="E3_UB_ligase_RBR"/>
</dbReference>
<keyword evidence="7" id="KW-0833">Ubl conjugation pathway</keyword>
<evidence type="ECO:0000256" key="10">
    <source>
        <dbReference type="SAM" id="MobiDB-lite"/>
    </source>
</evidence>
<evidence type="ECO:0000256" key="2">
    <source>
        <dbReference type="ARBA" id="ARBA00012251"/>
    </source>
</evidence>
<proteinExistence type="predicted"/>
<gene>
    <name evidence="13" type="ORF">B0T24DRAFT_64005</name>
</gene>
<keyword evidence="6 9" id="KW-0863">Zinc-finger</keyword>
<dbReference type="EMBL" id="JAULSN010000001">
    <property type="protein sequence ID" value="KAK3383822.1"/>
    <property type="molecule type" value="Genomic_DNA"/>
</dbReference>
<dbReference type="GO" id="GO:0008270">
    <property type="term" value="F:zinc ion binding"/>
    <property type="evidence" value="ECO:0007669"/>
    <property type="project" value="UniProtKB-KW"/>
</dbReference>
<evidence type="ECO:0000313" key="14">
    <source>
        <dbReference type="Proteomes" id="UP001287356"/>
    </source>
</evidence>
<dbReference type="PROSITE" id="PS50089">
    <property type="entry name" value="ZF_RING_2"/>
    <property type="match status" value="1"/>
</dbReference>
<dbReference type="SMART" id="SM00647">
    <property type="entry name" value="IBR"/>
    <property type="match status" value="2"/>
</dbReference>
<name>A0AAE0NLM1_9PEZI</name>
<dbReference type="PANTHER" id="PTHR11685">
    <property type="entry name" value="RBR FAMILY RING FINGER AND IBR DOMAIN-CONTAINING"/>
    <property type="match status" value="1"/>
</dbReference>
<feature type="compositionally biased region" description="Basic and acidic residues" evidence="10">
    <location>
        <begin position="51"/>
        <end position="66"/>
    </location>
</feature>
<feature type="domain" description="RING-type" evidence="12">
    <location>
        <begin position="413"/>
        <end position="625"/>
    </location>
</feature>
<dbReference type="PROSITE" id="PS51873">
    <property type="entry name" value="TRIAD"/>
    <property type="match status" value="1"/>
</dbReference>
<dbReference type="InterPro" id="IPR044066">
    <property type="entry name" value="TRIAD_supradom"/>
</dbReference>
<dbReference type="CDD" id="cd20335">
    <property type="entry name" value="BRcat_RBR"/>
    <property type="match status" value="1"/>
</dbReference>
<keyword evidence="14" id="KW-1185">Reference proteome</keyword>
<dbReference type="CDD" id="cd20336">
    <property type="entry name" value="Rcat_RBR"/>
    <property type="match status" value="1"/>
</dbReference>
<feature type="compositionally biased region" description="Basic residues" evidence="10">
    <location>
        <begin position="92"/>
        <end position="117"/>
    </location>
</feature>
<comment type="caution">
    <text evidence="13">The sequence shown here is derived from an EMBL/GenBank/DDBJ whole genome shotgun (WGS) entry which is preliminary data.</text>
</comment>
<reference evidence="13" key="1">
    <citation type="journal article" date="2023" name="Mol. Phylogenet. Evol.">
        <title>Genome-scale phylogeny and comparative genomics of the fungal order Sordariales.</title>
        <authorList>
            <person name="Hensen N."/>
            <person name="Bonometti L."/>
            <person name="Westerberg I."/>
            <person name="Brannstrom I.O."/>
            <person name="Guillou S."/>
            <person name="Cros-Aarteil S."/>
            <person name="Calhoun S."/>
            <person name="Haridas S."/>
            <person name="Kuo A."/>
            <person name="Mondo S."/>
            <person name="Pangilinan J."/>
            <person name="Riley R."/>
            <person name="LaButti K."/>
            <person name="Andreopoulos B."/>
            <person name="Lipzen A."/>
            <person name="Chen C."/>
            <person name="Yan M."/>
            <person name="Daum C."/>
            <person name="Ng V."/>
            <person name="Clum A."/>
            <person name="Steindorff A."/>
            <person name="Ohm R.A."/>
            <person name="Martin F."/>
            <person name="Silar P."/>
            <person name="Natvig D.O."/>
            <person name="Lalanne C."/>
            <person name="Gautier V."/>
            <person name="Ament-Velasquez S.L."/>
            <person name="Kruys A."/>
            <person name="Hutchinson M.I."/>
            <person name="Powell A.J."/>
            <person name="Barry K."/>
            <person name="Miller A.N."/>
            <person name="Grigoriev I.V."/>
            <person name="Debuchy R."/>
            <person name="Gladieux P."/>
            <person name="Hiltunen Thoren M."/>
            <person name="Johannesson H."/>
        </authorList>
    </citation>
    <scope>NUCLEOTIDE SEQUENCE</scope>
    <source>
        <strain evidence="13">CBS 958.72</strain>
    </source>
</reference>
<dbReference type="AlphaFoldDB" id="A0AAE0NLM1"/>
<evidence type="ECO:0000256" key="3">
    <source>
        <dbReference type="ARBA" id="ARBA00022679"/>
    </source>
</evidence>
<evidence type="ECO:0000256" key="6">
    <source>
        <dbReference type="ARBA" id="ARBA00022771"/>
    </source>
</evidence>
<evidence type="ECO:0000313" key="13">
    <source>
        <dbReference type="EMBL" id="KAK3383822.1"/>
    </source>
</evidence>
<keyword evidence="8" id="KW-0862">Zinc</keyword>
<dbReference type="InterPro" id="IPR001841">
    <property type="entry name" value="Znf_RING"/>
</dbReference>
<dbReference type="Gene3D" id="3.30.40.10">
    <property type="entry name" value="Zinc/RING finger domain, C3HC4 (zinc finger)"/>
    <property type="match status" value="1"/>
</dbReference>
<evidence type="ECO:0000256" key="4">
    <source>
        <dbReference type="ARBA" id="ARBA00022723"/>
    </source>
</evidence>
<dbReference type="GO" id="GO:0016567">
    <property type="term" value="P:protein ubiquitination"/>
    <property type="evidence" value="ECO:0007669"/>
    <property type="project" value="InterPro"/>
</dbReference>
<evidence type="ECO:0000259" key="11">
    <source>
        <dbReference type="PROSITE" id="PS50089"/>
    </source>
</evidence>
<reference evidence="13" key="2">
    <citation type="submission" date="2023-06" db="EMBL/GenBank/DDBJ databases">
        <authorList>
            <consortium name="Lawrence Berkeley National Laboratory"/>
            <person name="Haridas S."/>
            <person name="Hensen N."/>
            <person name="Bonometti L."/>
            <person name="Westerberg I."/>
            <person name="Brannstrom I.O."/>
            <person name="Guillou S."/>
            <person name="Cros-Aarteil S."/>
            <person name="Calhoun S."/>
            <person name="Kuo A."/>
            <person name="Mondo S."/>
            <person name="Pangilinan J."/>
            <person name="Riley R."/>
            <person name="Labutti K."/>
            <person name="Andreopoulos B."/>
            <person name="Lipzen A."/>
            <person name="Chen C."/>
            <person name="Yanf M."/>
            <person name="Daum C."/>
            <person name="Ng V."/>
            <person name="Clum A."/>
            <person name="Steindorff A."/>
            <person name="Ohm R."/>
            <person name="Martin F."/>
            <person name="Silar P."/>
            <person name="Natvig D."/>
            <person name="Lalanne C."/>
            <person name="Gautier V."/>
            <person name="Ament-Velasquez S.L."/>
            <person name="Kruys A."/>
            <person name="Hutchinson M.I."/>
            <person name="Powell A.J."/>
            <person name="Barry K."/>
            <person name="Miller A.N."/>
            <person name="Grigoriev I.V."/>
            <person name="Debuchy R."/>
            <person name="Gladieux P."/>
            <person name="Thoren M.H."/>
            <person name="Johannesson H."/>
        </authorList>
    </citation>
    <scope>NUCLEOTIDE SEQUENCE</scope>
    <source>
        <strain evidence="13">CBS 958.72</strain>
    </source>
</reference>
<feature type="region of interest" description="Disordered" evidence="10">
    <location>
        <begin position="1"/>
        <end position="123"/>
    </location>
</feature>
<comment type="catalytic activity">
    <reaction evidence="1">
        <text>[E2 ubiquitin-conjugating enzyme]-S-ubiquitinyl-L-cysteine + [acceptor protein]-L-lysine = [E2 ubiquitin-conjugating enzyme]-L-cysteine + [acceptor protein]-N(6)-ubiquitinyl-L-lysine.</text>
        <dbReference type="EC" id="2.3.2.31"/>
    </reaction>
</comment>
<accession>A0AAE0NLM1</accession>
<sequence>MAQLDEKRGPRPATGRGLNKGAATRPSPLVNLWAPLFGSRTAPVSRASKTQSDRDRDEDGHRRRDQGPGQTHRRARRGPSPDGEQDQETPKERHRSHRHPPPRHHHHHHHHHHHRHPRPEPRPYIKVELMPLDPRYTRFELNARVGLVISKVVQYIFQRYAQRKNPVSPAAQIRLYSGGQELGDQDTITPEKRKIWYSMSRPEDAERWKFTHWQDETNGRLDGDLTDGLVSAIEAGATVGELRRKIADHMGIADTQRIVLIGRDGTRPGLLQGNSWVASRIKDQWCCRWIAIDVNPEKCYVILKGQGREYVYHPDPSYVRRGLDLMSIRTYMALRIFPYTCPLGAETKLDLQRRSIALSLGDEDEDNNDDDDDDDDGCLASSGDVSWGATYRFELPADAAEVFSDEETWLLPKSETCSICIEDKSISELPVKVTAECTHKPTACKDCLKQWLASGLESGTWDRLKCPDCSQVLAHGEVKRFASGETFARYDGLATRAALKDVPNFRWCLSTTCDSGQIHDDTCPTFKCAACDFSHCVAHDVPWHKGETCDEYDRRNRQRKKQEKASEDMIKKTSKNCPECNKAVHKYTGCNHITCVCSHEWCYKCLAPFQRNEHGFLYCHHRPTCTERDPFADLVDPAGAGAAGNRRRLPQINNPGRFPAHLQPRAALRLPPDLPHNPQVFRMDAPLPRRHPDLTPGLHGLVNPRWRPPPDFGFPEREIARQREATATARDRDRDRNRDAVGGGFREAAIGVAAALAVNAVNRAVGGDRDARVNIQDVADVLQDLRGLRL</sequence>
<keyword evidence="4" id="KW-0479">Metal-binding</keyword>
<organism evidence="13 14">
    <name type="scientific">Lasiosphaeria ovina</name>
    <dbReference type="NCBI Taxonomy" id="92902"/>
    <lineage>
        <taxon>Eukaryota</taxon>
        <taxon>Fungi</taxon>
        <taxon>Dikarya</taxon>
        <taxon>Ascomycota</taxon>
        <taxon>Pezizomycotina</taxon>
        <taxon>Sordariomycetes</taxon>
        <taxon>Sordariomycetidae</taxon>
        <taxon>Sordariales</taxon>
        <taxon>Lasiosphaeriaceae</taxon>
        <taxon>Lasiosphaeria</taxon>
    </lineage>
</organism>
<dbReference type="Gene3D" id="1.20.120.1750">
    <property type="match status" value="1"/>
</dbReference>
<dbReference type="SUPFAM" id="SSF57850">
    <property type="entry name" value="RING/U-box"/>
    <property type="match status" value="3"/>
</dbReference>
<dbReference type="GO" id="GO:0061630">
    <property type="term" value="F:ubiquitin protein ligase activity"/>
    <property type="evidence" value="ECO:0007669"/>
    <property type="project" value="UniProtKB-EC"/>
</dbReference>
<evidence type="ECO:0000256" key="5">
    <source>
        <dbReference type="ARBA" id="ARBA00022737"/>
    </source>
</evidence>
<protein>
    <recommendedName>
        <fullName evidence="2">RBR-type E3 ubiquitin transferase</fullName>
        <ecNumber evidence="2">2.3.2.31</ecNumber>
    </recommendedName>
</protein>
<dbReference type="Pfam" id="PF01485">
    <property type="entry name" value="IBR"/>
    <property type="match status" value="1"/>
</dbReference>
<dbReference type="Proteomes" id="UP001287356">
    <property type="component" value="Unassembled WGS sequence"/>
</dbReference>
<dbReference type="Pfam" id="PF26200">
    <property type="entry name" value="Rcat_RNF216"/>
    <property type="match status" value="1"/>
</dbReference>
<evidence type="ECO:0000256" key="9">
    <source>
        <dbReference type="PROSITE-ProRule" id="PRU00175"/>
    </source>
</evidence>
<keyword evidence="5" id="KW-0677">Repeat</keyword>
<dbReference type="InterPro" id="IPR002867">
    <property type="entry name" value="IBR_dom"/>
</dbReference>
<dbReference type="EC" id="2.3.2.31" evidence="2"/>
<feature type="domain" description="RING-type" evidence="11">
    <location>
        <begin position="417"/>
        <end position="470"/>
    </location>
</feature>
<evidence type="ECO:0000256" key="1">
    <source>
        <dbReference type="ARBA" id="ARBA00001798"/>
    </source>
</evidence>
<evidence type="ECO:0000256" key="8">
    <source>
        <dbReference type="ARBA" id="ARBA00022833"/>
    </source>
</evidence>
<dbReference type="InterPro" id="IPR013083">
    <property type="entry name" value="Znf_RING/FYVE/PHD"/>
</dbReference>
<keyword evidence="3" id="KW-0808">Transferase</keyword>
<evidence type="ECO:0000259" key="12">
    <source>
        <dbReference type="PROSITE" id="PS51873"/>
    </source>
</evidence>